<proteinExistence type="predicted"/>
<name>A0A127V728_9SPHI</name>
<dbReference type="EMBL" id="CP014504">
    <property type="protein sequence ID" value="AMP97172.1"/>
    <property type="molecule type" value="Genomic_DNA"/>
</dbReference>
<keyword evidence="2" id="KW-1185">Reference proteome</keyword>
<evidence type="ECO:0000313" key="1">
    <source>
        <dbReference type="EMBL" id="AMP97172.1"/>
    </source>
</evidence>
<organism evidence="1 2">
    <name type="scientific">Pedobacter cryoconitis</name>
    <dbReference type="NCBI Taxonomy" id="188932"/>
    <lineage>
        <taxon>Bacteria</taxon>
        <taxon>Pseudomonadati</taxon>
        <taxon>Bacteroidota</taxon>
        <taxon>Sphingobacteriia</taxon>
        <taxon>Sphingobacteriales</taxon>
        <taxon>Sphingobacteriaceae</taxon>
        <taxon>Pedobacter</taxon>
    </lineage>
</organism>
<dbReference type="KEGG" id="pcm:AY601_0202"/>
<evidence type="ECO:0000313" key="2">
    <source>
        <dbReference type="Proteomes" id="UP000071561"/>
    </source>
</evidence>
<gene>
    <name evidence="1" type="ORF">AY601_0202</name>
</gene>
<reference evidence="1 2" key="1">
    <citation type="submission" date="2016-03" db="EMBL/GenBank/DDBJ databases">
        <title>Complete genome sequence of Pedobacter cryoconitis PAMC 27485.</title>
        <authorList>
            <person name="Lee J."/>
            <person name="Kim O.-S."/>
        </authorList>
    </citation>
    <scope>NUCLEOTIDE SEQUENCE [LARGE SCALE GENOMIC DNA]</scope>
    <source>
        <strain evidence="1 2">PAMC 27485</strain>
    </source>
</reference>
<sequence length="192" mass="21459">MNRRLYIKSVFGLAVAGTASFSIFKWVSINRAIVPADLVHKRDLLAELAELIIPQTDTPGAKAAMVQDYIITVMLNCTPAKEQNKFIDGIAELEDYTAAQYGKAFLKCSPSERKAVLKHMAKNSSGYSYKILNKINNKLFGKPFFLKLRELTVDGYCQSQLGATQGLAYDYIPHTFEACIPLLKNQKSWATK</sequence>
<protein>
    <submittedName>
        <fullName evidence="1">Twin-arginine translocation pathway signal protein</fullName>
    </submittedName>
</protein>
<dbReference type="InterPro" id="IPR027056">
    <property type="entry name" value="Gluconate_2DH_su3"/>
</dbReference>
<accession>A0A127V728</accession>
<dbReference type="AlphaFoldDB" id="A0A127V728"/>
<dbReference type="OrthoDB" id="6385145at2"/>
<dbReference type="RefSeq" id="WP_068395326.1">
    <property type="nucleotide sequence ID" value="NZ_CP014504.1"/>
</dbReference>
<dbReference type="Pfam" id="PF13618">
    <property type="entry name" value="Gluconate_2-dh3"/>
    <property type="match status" value="1"/>
</dbReference>
<dbReference type="PATRIC" id="fig|188932.3.peg.205"/>
<dbReference type="Proteomes" id="UP000071561">
    <property type="component" value="Chromosome"/>
</dbReference>